<reference evidence="2" key="1">
    <citation type="journal article" date="2020" name="New Phytol.">
        <title>Comparative genomics reveals dynamic genome evolution in host specialist ectomycorrhizal fungi.</title>
        <authorList>
            <person name="Lofgren L.A."/>
            <person name="Nguyen N.H."/>
            <person name="Vilgalys R."/>
            <person name="Ruytinx J."/>
            <person name="Liao H.L."/>
            <person name="Branco S."/>
            <person name="Kuo A."/>
            <person name="LaButti K."/>
            <person name="Lipzen A."/>
            <person name="Andreopoulos W."/>
            <person name="Pangilinan J."/>
            <person name="Riley R."/>
            <person name="Hundley H."/>
            <person name="Na H."/>
            <person name="Barry K."/>
            <person name="Grigoriev I.V."/>
            <person name="Stajich J.E."/>
            <person name="Kennedy P.G."/>
        </authorList>
    </citation>
    <scope>NUCLEOTIDE SEQUENCE</scope>
    <source>
        <strain evidence="2">DOB743</strain>
    </source>
</reference>
<evidence type="ECO:0000313" key="3">
    <source>
        <dbReference type="Proteomes" id="UP000714275"/>
    </source>
</evidence>
<name>A0A9P7D731_9AGAM</name>
<evidence type="ECO:0000256" key="1">
    <source>
        <dbReference type="SAM" id="Coils"/>
    </source>
</evidence>
<dbReference type="AlphaFoldDB" id="A0A9P7D731"/>
<organism evidence="2 3">
    <name type="scientific">Suillus placidus</name>
    <dbReference type="NCBI Taxonomy" id="48579"/>
    <lineage>
        <taxon>Eukaryota</taxon>
        <taxon>Fungi</taxon>
        <taxon>Dikarya</taxon>
        <taxon>Basidiomycota</taxon>
        <taxon>Agaricomycotina</taxon>
        <taxon>Agaricomycetes</taxon>
        <taxon>Agaricomycetidae</taxon>
        <taxon>Boletales</taxon>
        <taxon>Suillineae</taxon>
        <taxon>Suillaceae</taxon>
        <taxon>Suillus</taxon>
    </lineage>
</organism>
<feature type="coiled-coil region" evidence="1">
    <location>
        <begin position="1"/>
        <end position="28"/>
    </location>
</feature>
<feature type="non-terminal residue" evidence="2">
    <location>
        <position position="1"/>
    </location>
</feature>
<protein>
    <submittedName>
        <fullName evidence="2">Uncharacterized protein</fullName>
    </submittedName>
</protein>
<accession>A0A9P7D731</accession>
<keyword evidence="1" id="KW-0175">Coiled coil</keyword>
<dbReference type="EMBL" id="JABBWD010000005">
    <property type="protein sequence ID" value="KAG1781488.1"/>
    <property type="molecule type" value="Genomic_DNA"/>
</dbReference>
<gene>
    <name evidence="2" type="ORF">EV702DRAFT_938073</name>
</gene>
<sequence>LKEAQLQLEAVKQCNRLLEEKNAILEANKPSRKTSKAPSQLAAFDEEVKMFAKKYGVMYEM</sequence>
<keyword evidence="3" id="KW-1185">Reference proteome</keyword>
<comment type="caution">
    <text evidence="2">The sequence shown here is derived from an EMBL/GenBank/DDBJ whole genome shotgun (WGS) entry which is preliminary data.</text>
</comment>
<feature type="non-terminal residue" evidence="2">
    <location>
        <position position="61"/>
    </location>
</feature>
<dbReference type="OrthoDB" id="3231188at2759"/>
<proteinExistence type="predicted"/>
<dbReference type="Proteomes" id="UP000714275">
    <property type="component" value="Unassembled WGS sequence"/>
</dbReference>
<evidence type="ECO:0000313" key="2">
    <source>
        <dbReference type="EMBL" id="KAG1781488.1"/>
    </source>
</evidence>